<dbReference type="AlphaFoldDB" id="A0A1V2W061"/>
<evidence type="ECO:0000313" key="2">
    <source>
        <dbReference type="EMBL" id="ONU82040.1"/>
    </source>
</evidence>
<evidence type="ECO:0000313" key="3">
    <source>
        <dbReference type="Proteomes" id="UP000188543"/>
    </source>
</evidence>
<feature type="compositionally biased region" description="Low complexity" evidence="1">
    <location>
        <begin position="1"/>
        <end position="16"/>
    </location>
</feature>
<proteinExistence type="predicted"/>
<sequence length="61" mass="6369">MAAGATAVDGHATAAASERHDAGDRFGTRCGEKHTHRIPDHSCVDHACGASQQALNAFERP</sequence>
<feature type="compositionally biased region" description="Basic and acidic residues" evidence="1">
    <location>
        <begin position="17"/>
        <end position="34"/>
    </location>
</feature>
<dbReference type="Proteomes" id="UP000188543">
    <property type="component" value="Unassembled WGS sequence"/>
</dbReference>
<dbReference type="EMBL" id="MUTJ01000070">
    <property type="protein sequence ID" value="ONU82040.1"/>
    <property type="molecule type" value="Genomic_DNA"/>
</dbReference>
<gene>
    <name evidence="2" type="ORF">A8E72_21575</name>
</gene>
<evidence type="ECO:0000256" key="1">
    <source>
        <dbReference type="SAM" id="MobiDB-lite"/>
    </source>
</evidence>
<name>A0A1V2W061_9BURK</name>
<feature type="region of interest" description="Disordered" evidence="1">
    <location>
        <begin position="1"/>
        <end position="34"/>
    </location>
</feature>
<organism evidence="2 3">
    <name type="scientific">Burkholderia cenocepacia</name>
    <dbReference type="NCBI Taxonomy" id="95486"/>
    <lineage>
        <taxon>Bacteria</taxon>
        <taxon>Pseudomonadati</taxon>
        <taxon>Pseudomonadota</taxon>
        <taxon>Betaproteobacteria</taxon>
        <taxon>Burkholderiales</taxon>
        <taxon>Burkholderiaceae</taxon>
        <taxon>Burkholderia</taxon>
        <taxon>Burkholderia cepacia complex</taxon>
    </lineage>
</organism>
<accession>A0A1V2W061</accession>
<dbReference type="OrthoDB" id="9896116at2"/>
<comment type="caution">
    <text evidence="2">The sequence shown here is derived from an EMBL/GenBank/DDBJ whole genome shotgun (WGS) entry which is preliminary data.</text>
</comment>
<reference evidence="2 3" key="1">
    <citation type="submission" date="2016-08" db="EMBL/GenBank/DDBJ databases">
        <authorList>
            <person name="Seilhamer J.J."/>
        </authorList>
    </citation>
    <scope>NUCLEOTIDE SEQUENCE [LARGE SCALE GENOMIC DNA]</scope>
    <source>
        <strain evidence="2 3">VC14762</strain>
    </source>
</reference>
<protein>
    <submittedName>
        <fullName evidence="2">Uncharacterized protein</fullName>
    </submittedName>
</protein>